<proteinExistence type="predicted"/>
<dbReference type="EMBL" id="MIGC01000813">
    <property type="protein sequence ID" value="PHJ24191.1"/>
    <property type="molecule type" value="Genomic_DNA"/>
</dbReference>
<feature type="compositionally biased region" description="Polar residues" evidence="1">
    <location>
        <begin position="163"/>
        <end position="186"/>
    </location>
</feature>
<dbReference type="Pfam" id="PF00188">
    <property type="entry name" value="CAP"/>
    <property type="match status" value="1"/>
</dbReference>
<protein>
    <submittedName>
        <fullName evidence="4">Allergen v5 tpx-1-related family related</fullName>
    </submittedName>
</protein>
<keyword evidence="5" id="KW-1185">Reference proteome</keyword>
<keyword evidence="2" id="KW-0472">Membrane</keyword>
<comment type="caution">
    <text evidence="4">The sequence shown here is derived from an EMBL/GenBank/DDBJ whole genome shotgun (WGS) entry which is preliminary data.</text>
</comment>
<organism evidence="4 5">
    <name type="scientific">Cystoisospora suis</name>
    <dbReference type="NCBI Taxonomy" id="483139"/>
    <lineage>
        <taxon>Eukaryota</taxon>
        <taxon>Sar</taxon>
        <taxon>Alveolata</taxon>
        <taxon>Apicomplexa</taxon>
        <taxon>Conoidasida</taxon>
        <taxon>Coccidia</taxon>
        <taxon>Eucoccidiorida</taxon>
        <taxon>Eimeriorina</taxon>
        <taxon>Sarcocystidae</taxon>
        <taxon>Cystoisospora</taxon>
    </lineage>
</organism>
<dbReference type="GeneID" id="94425378"/>
<dbReference type="PANTHER" id="PTHR10334">
    <property type="entry name" value="CYSTEINE-RICH SECRETORY PROTEIN-RELATED"/>
    <property type="match status" value="1"/>
</dbReference>
<feature type="domain" description="SCP" evidence="3">
    <location>
        <begin position="1105"/>
        <end position="1273"/>
    </location>
</feature>
<feature type="region of interest" description="Disordered" evidence="1">
    <location>
        <begin position="472"/>
        <end position="908"/>
    </location>
</feature>
<keyword evidence="2" id="KW-1133">Transmembrane helix</keyword>
<evidence type="ECO:0000313" key="5">
    <source>
        <dbReference type="Proteomes" id="UP000221165"/>
    </source>
</evidence>
<accession>A0A2C6KJG7</accession>
<feature type="compositionally biased region" description="Basic and acidic residues" evidence="1">
    <location>
        <begin position="510"/>
        <end position="893"/>
    </location>
</feature>
<dbReference type="Gene3D" id="3.40.33.10">
    <property type="entry name" value="CAP"/>
    <property type="match status" value="1"/>
</dbReference>
<feature type="region of interest" description="Disordered" evidence="1">
    <location>
        <begin position="1296"/>
        <end position="1329"/>
    </location>
</feature>
<evidence type="ECO:0000256" key="2">
    <source>
        <dbReference type="SAM" id="Phobius"/>
    </source>
</evidence>
<evidence type="ECO:0000313" key="4">
    <source>
        <dbReference type="EMBL" id="PHJ24191.1"/>
    </source>
</evidence>
<dbReference type="RefSeq" id="XP_067925864.1">
    <property type="nucleotide sequence ID" value="XM_068062167.1"/>
</dbReference>
<feature type="transmembrane region" description="Helical" evidence="2">
    <location>
        <begin position="57"/>
        <end position="78"/>
    </location>
</feature>
<dbReference type="Proteomes" id="UP000221165">
    <property type="component" value="Unassembled WGS sequence"/>
</dbReference>
<name>A0A2C6KJG7_9APIC</name>
<reference evidence="4 5" key="1">
    <citation type="journal article" date="2017" name="Int. J. Parasitol.">
        <title>The genome of the protozoan parasite Cystoisospora suis and a reverse vaccinology approach to identify vaccine candidates.</title>
        <authorList>
            <person name="Palmieri N."/>
            <person name="Shrestha A."/>
            <person name="Ruttkowski B."/>
            <person name="Beck T."/>
            <person name="Vogl C."/>
            <person name="Tomley F."/>
            <person name="Blake D.P."/>
            <person name="Joachim A."/>
        </authorList>
    </citation>
    <scope>NUCLEOTIDE SEQUENCE [LARGE SCALE GENOMIC DNA]</scope>
    <source>
        <strain evidence="4 5">Wien I</strain>
    </source>
</reference>
<feature type="region of interest" description="Disordered" evidence="1">
    <location>
        <begin position="250"/>
        <end position="273"/>
    </location>
</feature>
<keyword evidence="2" id="KW-0812">Transmembrane</keyword>
<evidence type="ECO:0000256" key="1">
    <source>
        <dbReference type="SAM" id="MobiDB-lite"/>
    </source>
</evidence>
<dbReference type="VEuPathDB" id="ToxoDB:CSUI_001964"/>
<dbReference type="SUPFAM" id="SSF55797">
    <property type="entry name" value="PR-1-like"/>
    <property type="match status" value="1"/>
</dbReference>
<gene>
    <name evidence="4" type="ORF">CSUI_001964</name>
</gene>
<dbReference type="OrthoDB" id="337038at2759"/>
<feature type="compositionally biased region" description="Basic and acidic residues" evidence="1">
    <location>
        <begin position="1300"/>
        <end position="1321"/>
    </location>
</feature>
<dbReference type="InterPro" id="IPR014044">
    <property type="entry name" value="CAP_dom"/>
</dbReference>
<feature type="region of interest" description="Disordered" evidence="1">
    <location>
        <begin position="325"/>
        <end position="364"/>
    </location>
</feature>
<dbReference type="InterPro" id="IPR001283">
    <property type="entry name" value="CRISP-related"/>
</dbReference>
<evidence type="ECO:0000259" key="3">
    <source>
        <dbReference type="SMART" id="SM00198"/>
    </source>
</evidence>
<dbReference type="SMART" id="SM00198">
    <property type="entry name" value="SCP"/>
    <property type="match status" value="1"/>
</dbReference>
<dbReference type="InterPro" id="IPR035940">
    <property type="entry name" value="CAP_sf"/>
</dbReference>
<feature type="region of interest" description="Disordered" evidence="1">
    <location>
        <begin position="158"/>
        <end position="202"/>
    </location>
</feature>
<sequence>MATLQILRWLPRKATGSCRRSSSVGVWHRSSRAAVGCQSLSPSAFHRMSDGVQGWPLHSLLLVGILLGCFPCLIPIYGATSLGSYAVDGASNGSSASSQRRADIGGFRGTSHSSFFSALDTSSDFPSLSSGADPPPTVSLDVANSRYVRVLTDPRVAAGGETAQMSTQDNFSADSRLSSENSSDTASRFVGRRRQEREHASRPHSFISMSVRRWFRPVVSDFLYSTTPRIFFDVVSLPAPPTRTVFAPLPYESGSGRDKSEMPGGSAGTVEATEPATELKTWANEPRLRQQGDEKDFSLLQTRLHTLSRRMAGQHGRKVARLVQQRLDAPVRTPVNGTPTRDKGHPQSAPQQADTPSPAAAAGTPQEFTRGLLSLALAINRRDPPAAVQAAAARLRDFVEAPQKSGELLCNVKGFRRVSLFNAITAGLGKEPVLPCGAVGIQGLSRPPGASPAPVPGQDAKPFTRAVASKRAIAPLPAMPREFPKPSDIFPRPKVPEDQPPETRAAALRRAKEKEKREQEEKEREKRVEEQEQAKSEVLRKLEALRRERQERERKSREEREQEREKREKEKKEQEDKEKERKEEVGRKRERSKKEKERKEKEDKEKEREKEKERKEKEDKEKERKEEVGRKRERSKKEKERKEKEDKEKEREEMEKEKKEKEDKEKERKEEVGRKRERSKKEKERKEKEDKEKEREEMEKERKEKEDKEKEREKEKERMEKEDKEKERKEEVGRKRERSKREKEREKKEKERKEKEDREKERARKEREEMEKEREMRDKKRMELRQRLDAMKREREERERRGKQDKERKEKEERERKERREKEERERKEREKKNEEQKALERKMRERLAALKREREEKERKDQEEKERERREKEKKEEQKERRGKKEKDKSGKEEEEEALPAHAETKSLEISESVKKLSGFDAWLKKKDDYGHSYQRALAGMKVPTKHATKGNCPIYRTPPSPCTATCGDGERLQVDRNVKGNSCTITWIRSACIEVEGCPSGLETARDVLQLHPRQGLTLAMLRELGEKVMKAKWLLRKSGESYCETFEQVWTDTAFDLEGRPIKECGFGHHVGLERERTVDGVCLLKLDKRPFHKFCPVSETRFRKNMVDRHAELRSLAGVSALKWNQQLADHMRTHLKALETSQNCAMAHSSSSFRKNVAGYSYLGENLFHSCANGQLPEDVVDKWFSEVGCYRYGEVGNSCSADKMESCDARYHAFGVMTGHFTQVVSNTSVEVGCAYKVCERHLCGDGSSRPLLLVGCMYGPGGNIVGQYPLTMEQAKKLGEHFPNVMKIAPPMSDKESQKRCSEKQDRWKQENPEGHLGSSETFEKRKKFALIQIGAAVSPLTG</sequence>